<proteinExistence type="predicted"/>
<keyword evidence="2" id="KW-1185">Reference proteome</keyword>
<evidence type="ECO:0000313" key="1">
    <source>
        <dbReference type="EMBL" id="KAF2621515.1"/>
    </source>
</evidence>
<sequence>MWLGGPSSGQGRYRNGSYSSRLKHRSSTPLPTNGIRHALCAITLLGLCILVPIDGFRDIPRLPAEVCRPLGTQ</sequence>
<protein>
    <submittedName>
        <fullName evidence="1">Uncharacterized protein</fullName>
    </submittedName>
</protein>
<evidence type="ECO:0000313" key="2">
    <source>
        <dbReference type="Proteomes" id="UP000799754"/>
    </source>
</evidence>
<dbReference type="EMBL" id="MU006754">
    <property type="protein sequence ID" value="KAF2621515.1"/>
    <property type="molecule type" value="Genomic_DNA"/>
</dbReference>
<organism evidence="1 2">
    <name type="scientific">Macroventuria anomochaeta</name>
    <dbReference type="NCBI Taxonomy" id="301207"/>
    <lineage>
        <taxon>Eukaryota</taxon>
        <taxon>Fungi</taxon>
        <taxon>Dikarya</taxon>
        <taxon>Ascomycota</taxon>
        <taxon>Pezizomycotina</taxon>
        <taxon>Dothideomycetes</taxon>
        <taxon>Pleosporomycetidae</taxon>
        <taxon>Pleosporales</taxon>
        <taxon>Pleosporineae</taxon>
        <taxon>Didymellaceae</taxon>
        <taxon>Macroventuria</taxon>
    </lineage>
</organism>
<name>A0ACB6RHT7_9PLEO</name>
<reference evidence="1" key="1">
    <citation type="journal article" date="2020" name="Stud. Mycol.">
        <title>101 Dothideomycetes genomes: a test case for predicting lifestyles and emergence of pathogens.</title>
        <authorList>
            <person name="Haridas S."/>
            <person name="Albert R."/>
            <person name="Binder M."/>
            <person name="Bloem J."/>
            <person name="Labutti K."/>
            <person name="Salamov A."/>
            <person name="Andreopoulos B."/>
            <person name="Baker S."/>
            <person name="Barry K."/>
            <person name="Bills G."/>
            <person name="Bluhm B."/>
            <person name="Cannon C."/>
            <person name="Castanera R."/>
            <person name="Culley D."/>
            <person name="Daum C."/>
            <person name="Ezra D."/>
            <person name="Gonzalez J."/>
            <person name="Henrissat B."/>
            <person name="Kuo A."/>
            <person name="Liang C."/>
            <person name="Lipzen A."/>
            <person name="Lutzoni F."/>
            <person name="Magnuson J."/>
            <person name="Mondo S."/>
            <person name="Nolan M."/>
            <person name="Ohm R."/>
            <person name="Pangilinan J."/>
            <person name="Park H.-J."/>
            <person name="Ramirez L."/>
            <person name="Alfaro M."/>
            <person name="Sun H."/>
            <person name="Tritt A."/>
            <person name="Yoshinaga Y."/>
            <person name="Zwiers L.-H."/>
            <person name="Turgeon B."/>
            <person name="Goodwin S."/>
            <person name="Spatafora J."/>
            <person name="Crous P."/>
            <person name="Grigoriev I."/>
        </authorList>
    </citation>
    <scope>NUCLEOTIDE SEQUENCE</scope>
    <source>
        <strain evidence="1">CBS 525.71</strain>
    </source>
</reference>
<dbReference type="Proteomes" id="UP000799754">
    <property type="component" value="Unassembled WGS sequence"/>
</dbReference>
<accession>A0ACB6RHT7</accession>
<gene>
    <name evidence="1" type="ORF">BU25DRAFT_416044</name>
</gene>
<comment type="caution">
    <text evidence="1">The sequence shown here is derived from an EMBL/GenBank/DDBJ whole genome shotgun (WGS) entry which is preliminary data.</text>
</comment>